<dbReference type="HOGENOM" id="CLU_052011_1_0_9"/>
<keyword evidence="2" id="KW-0472">Membrane</keyword>
<feature type="transmembrane region" description="Helical" evidence="2">
    <location>
        <begin position="12"/>
        <end position="29"/>
    </location>
</feature>
<comment type="caution">
    <text evidence="4">The sequence shown here is derived from an EMBL/GenBank/DDBJ whole genome shotgun (WGS) entry which is preliminary data.</text>
</comment>
<dbReference type="EMBL" id="AEQR01000020">
    <property type="protein sequence ID" value="EFV98868.1"/>
    <property type="molecule type" value="Genomic_DNA"/>
</dbReference>
<evidence type="ECO:0000259" key="3">
    <source>
        <dbReference type="SMART" id="SM00278"/>
    </source>
</evidence>
<feature type="transmembrane region" description="Helical" evidence="2">
    <location>
        <begin position="49"/>
        <end position="66"/>
    </location>
</feature>
<dbReference type="GO" id="GO:0015627">
    <property type="term" value="C:type II protein secretion system complex"/>
    <property type="evidence" value="ECO:0007669"/>
    <property type="project" value="TreeGrafter"/>
</dbReference>
<keyword evidence="2" id="KW-0812">Transmembrane</keyword>
<dbReference type="Pfam" id="PF10531">
    <property type="entry name" value="SLBB"/>
    <property type="match status" value="1"/>
</dbReference>
<gene>
    <name evidence="4" type="primary">celA2</name>
    <name evidence="4" type="ORF">HMPREF9421_1780</name>
</gene>
<evidence type="ECO:0000313" key="5">
    <source>
        <dbReference type="Proteomes" id="UP000002814"/>
    </source>
</evidence>
<evidence type="ECO:0000313" key="4">
    <source>
        <dbReference type="EMBL" id="EFV98868.1"/>
    </source>
</evidence>
<dbReference type="InterPro" id="IPR051675">
    <property type="entry name" value="Endo/Exo/Phosphatase_dom_1"/>
</dbReference>
<accession>E7SCE2</accession>
<evidence type="ECO:0000256" key="1">
    <source>
        <dbReference type="SAM" id="MobiDB-lite"/>
    </source>
</evidence>
<sequence length="260" mass="28794">MSFLENKKVKNHVIFDFLFFYFFDFLRIIKIKGVFMETWIEKIKEYKLFLGLAAVGLVIGGLFLFWPKQPPQAPETVISQLEMVDQETSPKEDTSLSSSSQQRSEEKMEPSQEKIMVDVKGAVRQAGVYELPVGSRVYDAVQKAGGMTDEANSQSVNLAQKLEDESIVYVAKNGEEIAPVASASAGTTSGEQQSKDGKVNLNTATEAELQTISGIGQKRAQDIIAYREGKGKFQSVDELKNVSGIGQKTLEKLKEHVTVD</sequence>
<dbReference type="eggNOG" id="COG1555">
    <property type="taxonomic scope" value="Bacteria"/>
</dbReference>
<dbReference type="GO" id="GO:0003677">
    <property type="term" value="F:DNA binding"/>
    <property type="evidence" value="ECO:0007669"/>
    <property type="project" value="InterPro"/>
</dbReference>
<proteinExistence type="predicted"/>
<dbReference type="SUPFAM" id="SSF47781">
    <property type="entry name" value="RuvA domain 2-like"/>
    <property type="match status" value="1"/>
</dbReference>
<dbReference type="PANTHER" id="PTHR21180">
    <property type="entry name" value="ENDONUCLEASE/EXONUCLEASE/PHOSPHATASE FAMILY DOMAIN-CONTAINING PROTEIN 1"/>
    <property type="match status" value="1"/>
</dbReference>
<dbReference type="InterPro" id="IPR019554">
    <property type="entry name" value="Soluble_ligand-bd"/>
</dbReference>
<protein>
    <submittedName>
        <fullName evidence="4">ComEA protein</fullName>
    </submittedName>
</protein>
<name>E7SCE2_9STRE</name>
<dbReference type="InterPro" id="IPR003583">
    <property type="entry name" value="Hlx-hairpin-Hlx_DNA-bd_motif"/>
</dbReference>
<organism evidence="4 5">
    <name type="scientific">Streptococcus australis ATCC 700641</name>
    <dbReference type="NCBI Taxonomy" id="888833"/>
    <lineage>
        <taxon>Bacteria</taxon>
        <taxon>Bacillati</taxon>
        <taxon>Bacillota</taxon>
        <taxon>Bacilli</taxon>
        <taxon>Lactobacillales</taxon>
        <taxon>Streptococcaceae</taxon>
        <taxon>Streptococcus</taxon>
    </lineage>
</organism>
<dbReference type="PANTHER" id="PTHR21180:SF32">
    <property type="entry name" value="ENDONUCLEASE_EXONUCLEASE_PHOSPHATASE FAMILY DOMAIN-CONTAINING PROTEIN 1"/>
    <property type="match status" value="1"/>
</dbReference>
<reference evidence="4 5" key="1">
    <citation type="submission" date="2010-12" db="EMBL/GenBank/DDBJ databases">
        <authorList>
            <person name="Muzny D."/>
            <person name="Qin X."/>
            <person name="Deng J."/>
            <person name="Jiang H."/>
            <person name="Liu Y."/>
            <person name="Qu J."/>
            <person name="Song X.-Z."/>
            <person name="Zhang L."/>
            <person name="Thornton R."/>
            <person name="Coyle M."/>
            <person name="Francisco L."/>
            <person name="Jackson L."/>
            <person name="Javaid M."/>
            <person name="Korchina V."/>
            <person name="Kovar C."/>
            <person name="Mata R."/>
            <person name="Mathew T."/>
            <person name="Ngo R."/>
            <person name="Nguyen L."/>
            <person name="Nguyen N."/>
            <person name="Okwuonu G."/>
            <person name="Ongeri F."/>
            <person name="Pham C."/>
            <person name="Simmons D."/>
            <person name="Wilczek-Boney K."/>
            <person name="Hale W."/>
            <person name="Jakkamsetti A."/>
            <person name="Pham P."/>
            <person name="Ruth R."/>
            <person name="San Lucas F."/>
            <person name="Warren J."/>
            <person name="Zhang J."/>
            <person name="Zhao Z."/>
            <person name="Zhou C."/>
            <person name="Zhu D."/>
            <person name="Lee S."/>
            <person name="Bess C."/>
            <person name="Blankenburg K."/>
            <person name="Forbes L."/>
            <person name="Fu Q."/>
            <person name="Gubbala S."/>
            <person name="Hirani K."/>
            <person name="Jayaseelan J.C."/>
            <person name="Lara F."/>
            <person name="Munidasa M."/>
            <person name="Palculict T."/>
            <person name="Patil S."/>
            <person name="Pu L.-L."/>
            <person name="Saada N."/>
            <person name="Tang L."/>
            <person name="Weissenberger G."/>
            <person name="Zhu Y."/>
            <person name="Hemphill L."/>
            <person name="Shang Y."/>
            <person name="Youmans B."/>
            <person name="Ayvaz T."/>
            <person name="Ross M."/>
            <person name="Santibanez J."/>
            <person name="Aqrawi P."/>
            <person name="Gross S."/>
            <person name="Joshi V."/>
            <person name="Fowler G."/>
            <person name="Nazareth L."/>
            <person name="Reid J."/>
            <person name="Worley K."/>
            <person name="Petrosino J."/>
            <person name="Highlander S."/>
            <person name="Gibbs R."/>
        </authorList>
    </citation>
    <scope>NUCLEOTIDE SEQUENCE [LARGE SCALE GENOMIC DNA]</scope>
    <source>
        <strain evidence="4 5">ATCC 700641</strain>
    </source>
</reference>
<dbReference type="SMART" id="SM00278">
    <property type="entry name" value="HhH1"/>
    <property type="match status" value="2"/>
</dbReference>
<keyword evidence="5" id="KW-1185">Reference proteome</keyword>
<dbReference type="Proteomes" id="UP000002814">
    <property type="component" value="Unassembled WGS sequence"/>
</dbReference>
<dbReference type="InterPro" id="IPR010994">
    <property type="entry name" value="RuvA_2-like"/>
</dbReference>
<feature type="region of interest" description="Disordered" evidence="1">
    <location>
        <begin position="86"/>
        <end position="114"/>
    </location>
</feature>
<feature type="domain" description="Helix-hairpin-helix DNA-binding motif class 1" evidence="3">
    <location>
        <begin position="207"/>
        <end position="226"/>
    </location>
</feature>
<keyword evidence="2" id="KW-1133">Transmembrane helix</keyword>
<feature type="compositionally biased region" description="Basic and acidic residues" evidence="1">
    <location>
        <begin position="103"/>
        <end position="114"/>
    </location>
</feature>
<dbReference type="AlphaFoldDB" id="E7SCE2"/>
<evidence type="ECO:0000256" key="2">
    <source>
        <dbReference type="SAM" id="Phobius"/>
    </source>
</evidence>
<dbReference type="GO" id="GO:0006281">
    <property type="term" value="P:DNA repair"/>
    <property type="evidence" value="ECO:0007669"/>
    <property type="project" value="InterPro"/>
</dbReference>
<dbReference type="Gene3D" id="1.10.150.320">
    <property type="entry name" value="Photosystem II 12 kDa extrinsic protein"/>
    <property type="match status" value="1"/>
</dbReference>
<feature type="domain" description="Helix-hairpin-helix DNA-binding motif class 1" evidence="3">
    <location>
        <begin position="237"/>
        <end position="256"/>
    </location>
</feature>
<dbReference type="InterPro" id="IPR004509">
    <property type="entry name" value="Competence_ComEA_HhH"/>
</dbReference>
<dbReference type="Pfam" id="PF12836">
    <property type="entry name" value="HHH_3"/>
    <property type="match status" value="1"/>
</dbReference>
<dbReference type="NCBIfam" id="TIGR00426">
    <property type="entry name" value="competence protein ComEA helix-hairpin-helix repeat region"/>
    <property type="match status" value="1"/>
</dbReference>
<dbReference type="GO" id="GO:0015628">
    <property type="term" value="P:protein secretion by the type II secretion system"/>
    <property type="evidence" value="ECO:0007669"/>
    <property type="project" value="TreeGrafter"/>
</dbReference>